<gene>
    <name evidence="1" type="ORF">DILT_LOCUS13781</name>
</gene>
<proteinExistence type="predicted"/>
<organism evidence="1 2">
    <name type="scientific">Dibothriocephalus latus</name>
    <name type="common">Fish tapeworm</name>
    <name type="synonym">Diphyllobothrium latum</name>
    <dbReference type="NCBI Taxonomy" id="60516"/>
    <lineage>
        <taxon>Eukaryota</taxon>
        <taxon>Metazoa</taxon>
        <taxon>Spiralia</taxon>
        <taxon>Lophotrochozoa</taxon>
        <taxon>Platyhelminthes</taxon>
        <taxon>Cestoda</taxon>
        <taxon>Eucestoda</taxon>
        <taxon>Diphyllobothriidea</taxon>
        <taxon>Diphyllobothriidae</taxon>
        <taxon>Dibothriocephalus</taxon>
    </lineage>
</organism>
<dbReference type="AlphaFoldDB" id="A0A3P7PT97"/>
<name>A0A3P7PT97_DIBLA</name>
<dbReference type="OrthoDB" id="360653at2759"/>
<protein>
    <submittedName>
        <fullName evidence="1">Uncharacterized protein</fullName>
    </submittedName>
</protein>
<keyword evidence="2" id="KW-1185">Reference proteome</keyword>
<evidence type="ECO:0000313" key="1">
    <source>
        <dbReference type="EMBL" id="VDN21216.1"/>
    </source>
</evidence>
<feature type="non-terminal residue" evidence="1">
    <location>
        <position position="125"/>
    </location>
</feature>
<dbReference type="EMBL" id="UYRU01071599">
    <property type="protein sequence ID" value="VDN21216.1"/>
    <property type="molecule type" value="Genomic_DNA"/>
</dbReference>
<reference evidence="1 2" key="1">
    <citation type="submission" date="2018-11" db="EMBL/GenBank/DDBJ databases">
        <authorList>
            <consortium name="Pathogen Informatics"/>
        </authorList>
    </citation>
    <scope>NUCLEOTIDE SEQUENCE [LARGE SCALE GENOMIC DNA]</scope>
</reference>
<dbReference type="Proteomes" id="UP000281553">
    <property type="component" value="Unassembled WGS sequence"/>
</dbReference>
<accession>A0A3P7PT97</accession>
<evidence type="ECO:0000313" key="2">
    <source>
        <dbReference type="Proteomes" id="UP000281553"/>
    </source>
</evidence>
<sequence>MSQSHQVSERCSRHLTFVDCFSDLHVLMSPIILSLSPQVNSWDSSRLDMIDSTQHEAGMNAFAGLCDLLIPAAAAASDSGSAAATIIGASSDSLIFFIHLAGVNCALHILQTAELQLRDLALDYC</sequence>